<gene>
    <name evidence="10" type="ORF">MCOS_LOCUS6239</name>
</gene>
<feature type="transmembrane region" description="Helical" evidence="8">
    <location>
        <begin position="555"/>
        <end position="575"/>
    </location>
</feature>
<evidence type="ECO:0000256" key="6">
    <source>
        <dbReference type="ARBA" id="ARBA00023136"/>
    </source>
</evidence>
<feature type="domain" description="Palmitoyltransferase DHHC" evidence="9">
    <location>
        <begin position="453"/>
        <end position="593"/>
    </location>
</feature>
<feature type="repeat" description="ANK" evidence="7">
    <location>
        <begin position="129"/>
        <end position="161"/>
    </location>
</feature>
<sequence>MIPPSTNSHPRDVSAASLCEDYSTWDIVKATQYGIVARVLELVEPQPSSPNAPYDVNQLDQEGVSLLHWAAINNNFTIVKYLISKGAIVDRIGGIQKATALHWAIRKHHLEMVGLLMHYGADPMVRDIKGMTCLHVAAQEGATLIVLYLLAKGVDVDCRTTNNMTPLMACCVLGRSVEPIRLLISWGADTNLTDDLGNTAAHLAVRSTNLPAVMCLADSRVDWHIPNKQGLFPYQMSAHAWMNQRVKQLAVARALHPAPELREMSTSDSSTAGCFSRLSPLWCSTKKGLTFTALFLPAFGFLLVGVILQLDFPGHLPTPAWMAYVLKVLTIVFIFWRLRSTFWNLHISEYGFLIVFSLGLITTASLTLTALLLLAPTVGSGHTLTHFAICACLTALWFSLYCTAATDPGFIACGSKCLDKRSHTDAVVGVVDAEVQRIIGGTSSGERGPALLKRFCTTCLARKPVRSKHCRTCNRCVARFDHHCPWVYNCVGQNNHHWFIIYLLSTSLSLLLFMYEALLFWLSVPSCYDYQQAAGASMMSSLWSSMKVATFCHPWIAYCFGNALFYSIWTILLFVGHFHQMAWGNVTTNERINVDHYVEFSGGLVWPAYTKHTKCTSCLCGLPKSPYDRGLVGNLADLCRLRLGSYDPINWSTVYDLKHFEASLQNDSIA</sequence>
<dbReference type="PANTHER" id="PTHR24161">
    <property type="entry name" value="ANK_REP_REGION DOMAIN-CONTAINING PROTEIN-RELATED"/>
    <property type="match status" value="1"/>
</dbReference>
<comment type="catalytic activity">
    <reaction evidence="8">
        <text>L-cysteinyl-[protein] + hexadecanoyl-CoA = S-hexadecanoyl-L-cysteinyl-[protein] + CoA</text>
        <dbReference type="Rhea" id="RHEA:36683"/>
        <dbReference type="Rhea" id="RHEA-COMP:10131"/>
        <dbReference type="Rhea" id="RHEA-COMP:11032"/>
        <dbReference type="ChEBI" id="CHEBI:29950"/>
        <dbReference type="ChEBI" id="CHEBI:57287"/>
        <dbReference type="ChEBI" id="CHEBI:57379"/>
        <dbReference type="ChEBI" id="CHEBI:74151"/>
        <dbReference type="EC" id="2.3.1.225"/>
    </reaction>
</comment>
<dbReference type="AlphaFoldDB" id="A0A0R3UGA7"/>
<dbReference type="SUPFAM" id="SSF48403">
    <property type="entry name" value="Ankyrin repeat"/>
    <property type="match status" value="1"/>
</dbReference>
<dbReference type="PROSITE" id="PS50216">
    <property type="entry name" value="DHHC"/>
    <property type="match status" value="1"/>
</dbReference>
<feature type="repeat" description="ANK" evidence="7">
    <location>
        <begin position="62"/>
        <end position="94"/>
    </location>
</feature>
<dbReference type="InterPro" id="IPR001594">
    <property type="entry name" value="Palmitoyltrfase_DHHC"/>
</dbReference>
<protein>
    <recommendedName>
        <fullName evidence="8">Palmitoyltransferase</fullName>
        <ecNumber evidence="8">2.3.1.225</ecNumber>
    </recommendedName>
</protein>
<comment type="subcellular location">
    <subcellularLocation>
        <location evidence="1">Membrane</location>
        <topology evidence="1">Multi-pass membrane protein</topology>
    </subcellularLocation>
</comment>
<keyword evidence="8" id="KW-0808">Transferase</keyword>
<name>A0A0R3UGA7_MESCO</name>
<evidence type="ECO:0000256" key="8">
    <source>
        <dbReference type="RuleBase" id="RU079119"/>
    </source>
</evidence>
<evidence type="ECO:0000256" key="5">
    <source>
        <dbReference type="ARBA" id="ARBA00023043"/>
    </source>
</evidence>
<feature type="repeat" description="ANK" evidence="7">
    <location>
        <begin position="162"/>
        <end position="195"/>
    </location>
</feature>
<keyword evidence="6 8" id="KW-0472">Membrane</keyword>
<feature type="transmembrane region" description="Helical" evidence="8">
    <location>
        <begin position="386"/>
        <end position="406"/>
    </location>
</feature>
<keyword evidence="8" id="KW-0012">Acyltransferase</keyword>
<dbReference type="WBParaSite" id="MCU_001555-RA">
    <property type="protein sequence ID" value="MCU_001555-RA"/>
    <property type="gene ID" value="MCU_001555"/>
</dbReference>
<feature type="transmembrane region" description="Helical" evidence="8">
    <location>
        <begin position="320"/>
        <end position="338"/>
    </location>
</feature>
<dbReference type="GO" id="GO:0016020">
    <property type="term" value="C:membrane"/>
    <property type="evidence" value="ECO:0007669"/>
    <property type="project" value="UniProtKB-SubCell"/>
</dbReference>
<feature type="transmembrane region" description="Helical" evidence="8">
    <location>
        <begin position="288"/>
        <end position="308"/>
    </location>
</feature>
<accession>A0A0R3UGA7</accession>
<evidence type="ECO:0000256" key="1">
    <source>
        <dbReference type="ARBA" id="ARBA00004141"/>
    </source>
</evidence>
<dbReference type="PROSITE" id="PS50297">
    <property type="entry name" value="ANK_REP_REGION"/>
    <property type="match status" value="3"/>
</dbReference>
<evidence type="ECO:0000256" key="2">
    <source>
        <dbReference type="ARBA" id="ARBA00022692"/>
    </source>
</evidence>
<dbReference type="PANTHER" id="PTHR24161:SF85">
    <property type="entry name" value="PALMITOYLTRANSFERASE HIP14"/>
    <property type="match status" value="1"/>
</dbReference>
<proteinExistence type="inferred from homology"/>
<dbReference type="Pfam" id="PF12796">
    <property type="entry name" value="Ank_2"/>
    <property type="match status" value="2"/>
</dbReference>
<feature type="repeat" description="ANK" evidence="7">
    <location>
        <begin position="96"/>
        <end position="128"/>
    </location>
</feature>
<dbReference type="InterPro" id="IPR036770">
    <property type="entry name" value="Ankyrin_rpt-contain_sf"/>
</dbReference>
<reference evidence="12" key="2">
    <citation type="submission" date="2019-11" db="UniProtKB">
        <authorList>
            <consortium name="WormBaseParasite"/>
        </authorList>
    </citation>
    <scope>IDENTIFICATION</scope>
</reference>
<evidence type="ECO:0000256" key="4">
    <source>
        <dbReference type="ARBA" id="ARBA00022989"/>
    </source>
</evidence>
<dbReference type="Gene3D" id="1.25.40.20">
    <property type="entry name" value="Ankyrin repeat-containing domain"/>
    <property type="match status" value="1"/>
</dbReference>
<comment type="domain">
    <text evidence="8">The DHHC domain is required for palmitoyltransferase activity.</text>
</comment>
<comment type="similarity">
    <text evidence="8">Belongs to the DHHC palmitoyltransferase family.</text>
</comment>
<dbReference type="OrthoDB" id="6781668at2759"/>
<keyword evidence="4 8" id="KW-1133">Transmembrane helix</keyword>
<dbReference type="PROSITE" id="PS50088">
    <property type="entry name" value="ANK_REPEAT"/>
    <property type="match status" value="4"/>
</dbReference>
<organism evidence="10 11">
    <name type="scientific">Mesocestoides corti</name>
    <name type="common">Flatworm</name>
    <dbReference type="NCBI Taxonomy" id="53468"/>
    <lineage>
        <taxon>Eukaryota</taxon>
        <taxon>Metazoa</taxon>
        <taxon>Spiralia</taxon>
        <taxon>Lophotrochozoa</taxon>
        <taxon>Platyhelminthes</taxon>
        <taxon>Cestoda</taxon>
        <taxon>Eucestoda</taxon>
        <taxon>Cyclophyllidea</taxon>
        <taxon>Mesocestoididae</taxon>
        <taxon>Mesocestoides</taxon>
    </lineage>
</organism>
<evidence type="ECO:0000259" key="9">
    <source>
        <dbReference type="Pfam" id="PF01529"/>
    </source>
</evidence>
<keyword evidence="3" id="KW-0677">Repeat</keyword>
<keyword evidence="5 7" id="KW-0040">ANK repeat</keyword>
<evidence type="ECO:0000256" key="7">
    <source>
        <dbReference type="PROSITE-ProRule" id="PRU00023"/>
    </source>
</evidence>
<dbReference type="EMBL" id="UXSR01005244">
    <property type="protein sequence ID" value="VDD80236.1"/>
    <property type="molecule type" value="Genomic_DNA"/>
</dbReference>
<reference evidence="10 11" key="1">
    <citation type="submission" date="2018-10" db="EMBL/GenBank/DDBJ databases">
        <authorList>
            <consortium name="Pathogen Informatics"/>
        </authorList>
    </citation>
    <scope>NUCLEOTIDE SEQUENCE [LARGE SCALE GENOMIC DNA]</scope>
</reference>
<dbReference type="Pfam" id="PF01529">
    <property type="entry name" value="DHHC"/>
    <property type="match status" value="1"/>
</dbReference>
<dbReference type="SMART" id="SM00248">
    <property type="entry name" value="ANK"/>
    <property type="match status" value="5"/>
</dbReference>
<evidence type="ECO:0000313" key="12">
    <source>
        <dbReference type="WBParaSite" id="MCU_001555-RA"/>
    </source>
</evidence>
<dbReference type="InterPro" id="IPR002110">
    <property type="entry name" value="Ankyrin_rpt"/>
</dbReference>
<dbReference type="GO" id="GO:0019706">
    <property type="term" value="F:protein-cysteine S-palmitoyltransferase activity"/>
    <property type="evidence" value="ECO:0007669"/>
    <property type="project" value="UniProtKB-EC"/>
</dbReference>
<evidence type="ECO:0000313" key="10">
    <source>
        <dbReference type="EMBL" id="VDD80236.1"/>
    </source>
</evidence>
<keyword evidence="11" id="KW-1185">Reference proteome</keyword>
<dbReference type="Proteomes" id="UP000267029">
    <property type="component" value="Unassembled WGS sequence"/>
</dbReference>
<keyword evidence="2 8" id="KW-0812">Transmembrane</keyword>
<evidence type="ECO:0000313" key="11">
    <source>
        <dbReference type="Proteomes" id="UP000267029"/>
    </source>
</evidence>
<dbReference type="EC" id="2.3.1.225" evidence="8"/>
<dbReference type="STRING" id="53468.A0A0R3UGA7"/>
<feature type="transmembrane region" description="Helical" evidence="8">
    <location>
        <begin position="499"/>
        <end position="522"/>
    </location>
</feature>
<evidence type="ECO:0000256" key="3">
    <source>
        <dbReference type="ARBA" id="ARBA00022737"/>
    </source>
</evidence>
<feature type="transmembrane region" description="Helical" evidence="8">
    <location>
        <begin position="350"/>
        <end position="374"/>
    </location>
</feature>